<comment type="caution">
    <text evidence="1">The sequence shown here is derived from an EMBL/GenBank/DDBJ whole genome shotgun (WGS) entry which is preliminary data.</text>
</comment>
<dbReference type="Proteomes" id="UP001476247">
    <property type="component" value="Unassembled WGS sequence"/>
</dbReference>
<dbReference type="EMBL" id="BAABUJ010000053">
    <property type="protein sequence ID" value="GAA5805890.1"/>
    <property type="molecule type" value="Genomic_DNA"/>
</dbReference>
<proteinExistence type="predicted"/>
<gene>
    <name evidence="1" type="ORF">HPULCUR_011416</name>
</gene>
<keyword evidence="2" id="KW-1185">Reference proteome</keyword>
<evidence type="ECO:0000313" key="1">
    <source>
        <dbReference type="EMBL" id="GAA5805890.1"/>
    </source>
</evidence>
<reference evidence="1 2" key="1">
    <citation type="submission" date="2024-04" db="EMBL/GenBank/DDBJ databases">
        <title>genome sequences of Mucor flavus KT1a and Helicostylum pulchrum KT1b strains isolation_sourced from the surface of a dry-aged beef.</title>
        <authorList>
            <person name="Toyotome T."/>
            <person name="Hosono M."/>
            <person name="Torimaru M."/>
            <person name="Fukuda K."/>
            <person name="Mikami N."/>
        </authorList>
    </citation>
    <scope>NUCLEOTIDE SEQUENCE [LARGE SCALE GENOMIC DNA]</scope>
    <source>
        <strain evidence="1 2">KT1b</strain>
    </source>
</reference>
<evidence type="ECO:0000313" key="2">
    <source>
        <dbReference type="Proteomes" id="UP001476247"/>
    </source>
</evidence>
<organism evidence="1 2">
    <name type="scientific">Helicostylum pulchrum</name>
    <dbReference type="NCBI Taxonomy" id="562976"/>
    <lineage>
        <taxon>Eukaryota</taxon>
        <taxon>Fungi</taxon>
        <taxon>Fungi incertae sedis</taxon>
        <taxon>Mucoromycota</taxon>
        <taxon>Mucoromycotina</taxon>
        <taxon>Mucoromycetes</taxon>
        <taxon>Mucorales</taxon>
        <taxon>Mucorineae</taxon>
        <taxon>Mucoraceae</taxon>
        <taxon>Helicostylum</taxon>
    </lineage>
</organism>
<accession>A0ABP9YG10</accession>
<sequence length="190" mass="21368">MSTQHSGDVEGFKLPLKWKPGTVLMNKMLSDSKIMNLSVCSLPSVGTDVPANTYSVAQTEWADLWLDTDGTRSNIVYASKIEKAESLPPILIESQYYVDQDFMLRLISYSSNSYKRYKVLPIILVIVTKSFLKANFQDEFTTSSEGFLLQASCRFWAKQCFLLTAGAVSNCSYCYQITLDPMVALGYFLI</sequence>
<protein>
    <submittedName>
        <fullName evidence="1">Uncharacterized protein</fullName>
    </submittedName>
</protein>
<name>A0ABP9YG10_9FUNG</name>